<keyword evidence="2" id="KW-0732">Signal</keyword>
<keyword evidence="2" id="KW-0812">Transmembrane</keyword>
<feature type="chain" id="PRO_5001436776" evidence="2">
    <location>
        <begin position="20"/>
        <end position="463"/>
    </location>
</feature>
<keyword evidence="2" id="KW-0472">Membrane</keyword>
<name>B0T9Y4_CAUSK</name>
<evidence type="ECO:0000313" key="4">
    <source>
        <dbReference type="EMBL" id="ABZ74533.1"/>
    </source>
</evidence>
<keyword evidence="2 4" id="KW-0449">Lipoprotein</keyword>
<keyword evidence="4" id="KW-0614">Plasmid</keyword>
<dbReference type="Gene3D" id="1.20.1600.10">
    <property type="entry name" value="Outer membrane efflux proteins (OEP)"/>
    <property type="match status" value="1"/>
</dbReference>
<geneLocation type="plasmid" evidence="4">
    <name>pCAUL02</name>
</geneLocation>
<feature type="coiled-coil region" evidence="3">
    <location>
        <begin position="371"/>
        <end position="398"/>
    </location>
</feature>
<keyword evidence="2" id="KW-0564">Palmitate</keyword>
<evidence type="ECO:0000256" key="1">
    <source>
        <dbReference type="ARBA" id="ARBA00007613"/>
    </source>
</evidence>
<dbReference type="HOGENOM" id="CLU_012817_13_3_5"/>
<dbReference type="PANTHER" id="PTHR30203:SF33">
    <property type="entry name" value="BLR4455 PROTEIN"/>
    <property type="match status" value="1"/>
</dbReference>
<dbReference type="SUPFAM" id="SSF56954">
    <property type="entry name" value="Outer membrane efflux proteins (OEP)"/>
    <property type="match status" value="1"/>
</dbReference>
<organism evidence="4">
    <name type="scientific">Caulobacter sp. (strain K31)</name>
    <dbReference type="NCBI Taxonomy" id="366602"/>
    <lineage>
        <taxon>Bacteria</taxon>
        <taxon>Pseudomonadati</taxon>
        <taxon>Pseudomonadota</taxon>
        <taxon>Alphaproteobacteria</taxon>
        <taxon>Caulobacterales</taxon>
        <taxon>Caulobacteraceae</taxon>
        <taxon>Caulobacter</taxon>
    </lineage>
</organism>
<dbReference type="GO" id="GO:0005886">
    <property type="term" value="C:plasma membrane"/>
    <property type="evidence" value="ECO:0007669"/>
    <property type="project" value="UniProtKB-SubCell"/>
</dbReference>
<dbReference type="Gene3D" id="2.20.200.10">
    <property type="entry name" value="Outer membrane efflux proteins (OEP)"/>
    <property type="match status" value="1"/>
</dbReference>
<keyword evidence="3" id="KW-0175">Coiled coil</keyword>
<dbReference type="InterPro" id="IPR003423">
    <property type="entry name" value="OMP_efflux"/>
</dbReference>
<keyword evidence="2" id="KW-1134">Transmembrane beta strand</keyword>
<evidence type="ECO:0000256" key="2">
    <source>
        <dbReference type="RuleBase" id="RU362097"/>
    </source>
</evidence>
<sequence length="463" mass="48854">MMRRLFSIVLCGLAVQGCAVGITPAPPAARVTAPIAWRAPAAGGQPAVSPTWWDAFGDPELRHAVEAALLHNLDIAAAETRVREADALFVQAHSALVPTLTASVAVQDAQALNSLGRASDSATAQPQLQIAYEVDLWRRLRQADASARALLQASQYGRAAVALSIAGATARGYIGLASLDAQLQIARETLASRDEALRLATRRADNGVTSRLELTQARSEREGAAQRVPALVLAVERQENGLRLLLGGLPGPVPRGAISSLTLPTVAPGLPSELLQRRPDISQAEAQVRAADAALAASKAALLPQVRLTGSVGELFVQHLDPVSVWSVGGSALATIFDAGRLSSQVAGAEARRDASAYAYRHTVLNAFSEAENALEGVSDLTEQRTAAERQRVALREALHHATSRYRAGYASYLEQLDAQRGLLSAELAVVQLQEAQLSNSLTLYQALGGGWSRGGRQAGPDE</sequence>
<gene>
    <name evidence="4" type="ordered locus">Caul_5418</name>
</gene>
<feature type="signal peptide" evidence="2">
    <location>
        <begin position="1"/>
        <end position="19"/>
    </location>
</feature>
<dbReference type="eggNOG" id="COG1538">
    <property type="taxonomic scope" value="Bacteria"/>
</dbReference>
<dbReference type="AlphaFoldDB" id="B0T9Y4"/>
<comment type="similarity">
    <text evidence="1 2">Belongs to the outer membrane factor (OMF) (TC 1.B.17) family.</text>
</comment>
<dbReference type="OrthoDB" id="9783100at2"/>
<dbReference type="PANTHER" id="PTHR30203">
    <property type="entry name" value="OUTER MEMBRANE CATION EFFLUX PROTEIN"/>
    <property type="match status" value="1"/>
</dbReference>
<dbReference type="InterPro" id="IPR010131">
    <property type="entry name" value="MdtP/NodT-like"/>
</dbReference>
<dbReference type="GO" id="GO:0015562">
    <property type="term" value="F:efflux transmembrane transporter activity"/>
    <property type="evidence" value="ECO:0007669"/>
    <property type="project" value="InterPro"/>
</dbReference>
<proteinExistence type="inferred from homology"/>
<dbReference type="PROSITE" id="PS51257">
    <property type="entry name" value="PROKAR_LIPOPROTEIN"/>
    <property type="match status" value="1"/>
</dbReference>
<dbReference type="NCBIfam" id="TIGR01845">
    <property type="entry name" value="outer_NodT"/>
    <property type="match status" value="1"/>
</dbReference>
<accession>B0T9Y4</accession>
<evidence type="ECO:0000256" key="3">
    <source>
        <dbReference type="SAM" id="Coils"/>
    </source>
</evidence>
<comment type="subcellular location">
    <subcellularLocation>
        <location evidence="2">Cell membrane</location>
        <topology evidence="2">Lipid-anchor</topology>
    </subcellularLocation>
</comment>
<dbReference type="EMBL" id="CP000929">
    <property type="protein sequence ID" value="ABZ74533.1"/>
    <property type="molecule type" value="Genomic_DNA"/>
</dbReference>
<dbReference type="Pfam" id="PF02321">
    <property type="entry name" value="OEP"/>
    <property type="match status" value="2"/>
</dbReference>
<reference evidence="4" key="1">
    <citation type="submission" date="2008-01" db="EMBL/GenBank/DDBJ databases">
        <title>Complete sequence of plasmid2 pCAUL02 of Caulobacter sp. K31.</title>
        <authorList>
            <consortium name="US DOE Joint Genome Institute"/>
            <person name="Copeland A."/>
            <person name="Lucas S."/>
            <person name="Lapidus A."/>
            <person name="Barry K."/>
            <person name="Glavina del Rio T."/>
            <person name="Dalin E."/>
            <person name="Tice H."/>
            <person name="Pitluck S."/>
            <person name="Bruce D."/>
            <person name="Goodwin L."/>
            <person name="Thompson L.S."/>
            <person name="Brettin T."/>
            <person name="Detter J.C."/>
            <person name="Han C."/>
            <person name="Schmutz J."/>
            <person name="Larimer F."/>
            <person name="Land M."/>
            <person name="Hauser L."/>
            <person name="Kyrpides N."/>
            <person name="Kim E."/>
            <person name="Stephens C."/>
            <person name="Richardson P."/>
        </authorList>
    </citation>
    <scope>NUCLEOTIDE SEQUENCE [LARGE SCALE GENOMIC DNA]</scope>
    <source>
        <strain evidence="4">K31</strain>
        <plasmid evidence="4">pCAUL02</plasmid>
    </source>
</reference>
<protein>
    <submittedName>
        <fullName evidence="4">RND efflux system, outer membrane lipoprotein, NodT family</fullName>
    </submittedName>
</protein>
<dbReference type="KEGG" id="cak:Caul_5418"/>